<name>A0A6A6QKE9_9PEZI</name>
<dbReference type="Proteomes" id="UP000799750">
    <property type="component" value="Unassembled WGS sequence"/>
</dbReference>
<gene>
    <name evidence="2" type="ORF">BU16DRAFT_89553</name>
</gene>
<keyword evidence="3" id="KW-1185">Reference proteome</keyword>
<evidence type="ECO:0000256" key="1">
    <source>
        <dbReference type="SAM" id="MobiDB-lite"/>
    </source>
</evidence>
<accession>A0A6A6QKE9</accession>
<evidence type="ECO:0008006" key="4">
    <source>
        <dbReference type="Google" id="ProtNLM"/>
    </source>
</evidence>
<protein>
    <recommendedName>
        <fullName evidence="4">Zn(2)-C6 fungal-type domain-containing protein</fullName>
    </recommendedName>
</protein>
<dbReference type="EMBL" id="MU004193">
    <property type="protein sequence ID" value="KAF2492751.1"/>
    <property type="molecule type" value="Genomic_DNA"/>
</dbReference>
<feature type="compositionally biased region" description="Polar residues" evidence="1">
    <location>
        <begin position="441"/>
        <end position="467"/>
    </location>
</feature>
<dbReference type="AlphaFoldDB" id="A0A6A6QKE9"/>
<feature type="region of interest" description="Disordered" evidence="1">
    <location>
        <begin position="426"/>
        <end position="467"/>
    </location>
</feature>
<proteinExistence type="predicted"/>
<feature type="compositionally biased region" description="Polar residues" evidence="1">
    <location>
        <begin position="91"/>
        <end position="104"/>
    </location>
</feature>
<sequence>MASYLEDRGILTAGERNSPQTELLGRVEHHGLKRRNMSTLYGKPASQTRTLVDAAAQRWVLIDEDKKPVEKLLRYHNGRLPQRPSTVDFWPTTSQDSVTATSSLRPPPVPVSHPLRNNSSGVPPSPLAPVARSRLELPTPNALLKDHCNISHRVEAILGSSNAVTTTSARPHLPHVAQGNSSETQPMSMHLPPILHTPNSTLRQVSCLNPTIQPPNKQTSTRVPAIPLPTPPPATPPTPIIPYHSDPAVNLLPINFAQARACPLECPPSEFRPINPGPTANVTRNDPSVLSGPLSSSYYFIHRRPSISTPVQAPPWLNERSIGRSSVQDQKASQPTIERLAAHPSALSPRTSVPASQVLPVSVPPDFPPSMSTSQHFPDRMYRPPVEHQRTYSSLNYRGPSFMTPSHSPSKVPPVDRSSAFTSINQQAPADHTLGKESMTRPPSSARSWTNGSHTVPTTLDEGSQNEEFLTGQAQTEGPWYFRSETGCVTCKRQRIECGEKNPYCRH</sequence>
<reference evidence="2" key="1">
    <citation type="journal article" date="2020" name="Stud. Mycol.">
        <title>101 Dothideomycetes genomes: a test case for predicting lifestyles and emergence of pathogens.</title>
        <authorList>
            <person name="Haridas S."/>
            <person name="Albert R."/>
            <person name="Binder M."/>
            <person name="Bloem J."/>
            <person name="Labutti K."/>
            <person name="Salamov A."/>
            <person name="Andreopoulos B."/>
            <person name="Baker S."/>
            <person name="Barry K."/>
            <person name="Bills G."/>
            <person name="Bluhm B."/>
            <person name="Cannon C."/>
            <person name="Castanera R."/>
            <person name="Culley D."/>
            <person name="Daum C."/>
            <person name="Ezra D."/>
            <person name="Gonzalez J."/>
            <person name="Henrissat B."/>
            <person name="Kuo A."/>
            <person name="Liang C."/>
            <person name="Lipzen A."/>
            <person name="Lutzoni F."/>
            <person name="Magnuson J."/>
            <person name="Mondo S."/>
            <person name="Nolan M."/>
            <person name="Ohm R."/>
            <person name="Pangilinan J."/>
            <person name="Park H.-J."/>
            <person name="Ramirez L."/>
            <person name="Alfaro M."/>
            <person name="Sun H."/>
            <person name="Tritt A."/>
            <person name="Yoshinaga Y."/>
            <person name="Zwiers L.-H."/>
            <person name="Turgeon B."/>
            <person name="Goodwin S."/>
            <person name="Spatafora J."/>
            <person name="Crous P."/>
            <person name="Grigoriev I."/>
        </authorList>
    </citation>
    <scope>NUCLEOTIDE SEQUENCE</scope>
    <source>
        <strain evidence="2">CBS 269.34</strain>
    </source>
</reference>
<feature type="region of interest" description="Disordered" evidence="1">
    <location>
        <begin position="86"/>
        <end position="126"/>
    </location>
</feature>
<organism evidence="2 3">
    <name type="scientific">Lophium mytilinum</name>
    <dbReference type="NCBI Taxonomy" id="390894"/>
    <lineage>
        <taxon>Eukaryota</taxon>
        <taxon>Fungi</taxon>
        <taxon>Dikarya</taxon>
        <taxon>Ascomycota</taxon>
        <taxon>Pezizomycotina</taxon>
        <taxon>Dothideomycetes</taxon>
        <taxon>Pleosporomycetidae</taxon>
        <taxon>Mytilinidiales</taxon>
        <taxon>Mytilinidiaceae</taxon>
        <taxon>Lophium</taxon>
    </lineage>
</organism>
<evidence type="ECO:0000313" key="2">
    <source>
        <dbReference type="EMBL" id="KAF2492751.1"/>
    </source>
</evidence>
<evidence type="ECO:0000313" key="3">
    <source>
        <dbReference type="Proteomes" id="UP000799750"/>
    </source>
</evidence>